<feature type="compositionally biased region" description="Polar residues" evidence="1">
    <location>
        <begin position="220"/>
        <end position="239"/>
    </location>
</feature>
<dbReference type="RefSeq" id="XP_014569654.1">
    <property type="nucleotide sequence ID" value="XM_014714168.1"/>
</dbReference>
<comment type="caution">
    <text evidence="2">The sequence shown here is derived from an EMBL/GenBank/DDBJ whole genome shotgun (WGS) entry which is preliminary data.</text>
</comment>
<feature type="compositionally biased region" description="Low complexity" evidence="1">
    <location>
        <begin position="1276"/>
        <end position="1295"/>
    </location>
</feature>
<evidence type="ECO:0000313" key="3">
    <source>
        <dbReference type="Proteomes" id="UP000009131"/>
    </source>
</evidence>
<dbReference type="EMBL" id="BABT02000028">
    <property type="protein sequence ID" value="GAA94223.1"/>
    <property type="molecule type" value="Genomic_DNA"/>
</dbReference>
<feature type="compositionally biased region" description="Low complexity" evidence="1">
    <location>
        <begin position="729"/>
        <end position="743"/>
    </location>
</feature>
<feature type="region of interest" description="Disordered" evidence="1">
    <location>
        <begin position="1"/>
        <end position="301"/>
    </location>
</feature>
<feature type="compositionally biased region" description="Basic and acidic residues" evidence="1">
    <location>
        <begin position="1106"/>
        <end position="1128"/>
    </location>
</feature>
<feature type="compositionally biased region" description="Basic and acidic residues" evidence="1">
    <location>
        <begin position="19"/>
        <end position="38"/>
    </location>
</feature>
<feature type="compositionally biased region" description="Low complexity" evidence="1">
    <location>
        <begin position="41"/>
        <end position="58"/>
    </location>
</feature>
<feature type="compositionally biased region" description="Basic and acidic residues" evidence="1">
    <location>
        <begin position="1180"/>
        <end position="1198"/>
    </location>
</feature>
<evidence type="ECO:0000256" key="1">
    <source>
        <dbReference type="SAM" id="MobiDB-lite"/>
    </source>
</evidence>
<gene>
    <name evidence="2" type="primary">Mo00872</name>
    <name evidence="2" type="ORF">E5Q_00872</name>
</gene>
<feature type="compositionally biased region" description="Low complexity" evidence="1">
    <location>
        <begin position="1245"/>
        <end position="1260"/>
    </location>
</feature>
<dbReference type="Proteomes" id="UP000009131">
    <property type="component" value="Unassembled WGS sequence"/>
</dbReference>
<reference evidence="2 3" key="1">
    <citation type="journal article" date="2011" name="J. Gen. Appl. Microbiol.">
        <title>Draft genome sequencing of the enigmatic basidiomycete Mixia osmundae.</title>
        <authorList>
            <person name="Nishida H."/>
            <person name="Nagatsuka Y."/>
            <person name="Sugiyama J."/>
        </authorList>
    </citation>
    <scope>NUCLEOTIDE SEQUENCE [LARGE SCALE GENOMIC DNA]</scope>
    <source>
        <strain evidence="3">CBS 9802 / IAM 14324 / JCM 22182 / KY 12970</strain>
    </source>
</reference>
<proteinExistence type="predicted"/>
<organism evidence="2 3">
    <name type="scientific">Mixia osmundae (strain CBS 9802 / IAM 14324 / JCM 22182 / KY 12970)</name>
    <dbReference type="NCBI Taxonomy" id="764103"/>
    <lineage>
        <taxon>Eukaryota</taxon>
        <taxon>Fungi</taxon>
        <taxon>Dikarya</taxon>
        <taxon>Basidiomycota</taxon>
        <taxon>Pucciniomycotina</taxon>
        <taxon>Mixiomycetes</taxon>
        <taxon>Mixiales</taxon>
        <taxon>Mixiaceae</taxon>
        <taxon>Mixia</taxon>
    </lineage>
</organism>
<feature type="compositionally biased region" description="Basic residues" evidence="1">
    <location>
        <begin position="155"/>
        <end position="167"/>
    </location>
</feature>
<feature type="region of interest" description="Disordered" evidence="1">
    <location>
        <begin position="1360"/>
        <end position="1392"/>
    </location>
</feature>
<name>G7DUG3_MIXOS</name>
<feature type="compositionally biased region" description="Polar residues" evidence="1">
    <location>
        <begin position="59"/>
        <end position="71"/>
    </location>
</feature>
<dbReference type="eggNOG" id="ENOG502SSW5">
    <property type="taxonomic scope" value="Eukaryota"/>
</dbReference>
<feature type="compositionally biased region" description="Polar residues" evidence="1">
    <location>
        <begin position="1205"/>
        <end position="1215"/>
    </location>
</feature>
<feature type="region of interest" description="Disordered" evidence="1">
    <location>
        <begin position="510"/>
        <end position="531"/>
    </location>
</feature>
<feature type="compositionally biased region" description="Polar residues" evidence="1">
    <location>
        <begin position="888"/>
        <end position="897"/>
    </location>
</feature>
<feature type="compositionally biased region" description="Low complexity" evidence="1">
    <location>
        <begin position="243"/>
        <end position="271"/>
    </location>
</feature>
<accession>G7DUG3</accession>
<keyword evidence="3" id="KW-1185">Reference proteome</keyword>
<dbReference type="HOGENOM" id="CLU_248175_0_0_1"/>
<feature type="compositionally biased region" description="Basic and acidic residues" evidence="1">
    <location>
        <begin position="168"/>
        <end position="186"/>
    </location>
</feature>
<dbReference type="OrthoDB" id="2528057at2759"/>
<feature type="region of interest" description="Disordered" evidence="1">
    <location>
        <begin position="1071"/>
        <end position="1142"/>
    </location>
</feature>
<feature type="compositionally biased region" description="Basic and acidic residues" evidence="1">
    <location>
        <begin position="144"/>
        <end position="154"/>
    </location>
</feature>
<feature type="compositionally biased region" description="Polar residues" evidence="1">
    <location>
        <begin position="517"/>
        <end position="528"/>
    </location>
</feature>
<evidence type="ECO:0000313" key="2">
    <source>
        <dbReference type="EMBL" id="GAA94223.1"/>
    </source>
</evidence>
<feature type="compositionally biased region" description="Low complexity" evidence="1">
    <location>
        <begin position="1162"/>
        <end position="1174"/>
    </location>
</feature>
<feature type="compositionally biased region" description="Polar residues" evidence="1">
    <location>
        <begin position="572"/>
        <end position="584"/>
    </location>
</feature>
<protein>
    <submittedName>
        <fullName evidence="2">Uncharacterized protein</fullName>
    </submittedName>
</protein>
<feature type="region of interest" description="Disordered" evidence="1">
    <location>
        <begin position="846"/>
        <end position="875"/>
    </location>
</feature>
<feature type="region of interest" description="Disordered" evidence="1">
    <location>
        <begin position="714"/>
        <end position="762"/>
    </location>
</feature>
<reference evidence="2 3" key="2">
    <citation type="journal article" date="2012" name="Open Biol.">
        <title>Characteristics of nucleosomes and linker DNA regions on the genome of the basidiomycete Mixia osmundae revealed by mono- and dinucleosome mapping.</title>
        <authorList>
            <person name="Nishida H."/>
            <person name="Kondo S."/>
            <person name="Matsumoto T."/>
            <person name="Suzuki Y."/>
            <person name="Yoshikawa H."/>
            <person name="Taylor T.D."/>
            <person name="Sugiyama J."/>
        </authorList>
    </citation>
    <scope>NUCLEOTIDE SEQUENCE [LARGE SCALE GENOMIC DNA]</scope>
    <source>
        <strain evidence="3">CBS 9802 / IAM 14324 / JCM 22182 / KY 12970</strain>
    </source>
</reference>
<feature type="compositionally biased region" description="Polar residues" evidence="1">
    <location>
        <begin position="919"/>
        <end position="940"/>
    </location>
</feature>
<feature type="compositionally biased region" description="Low complexity" evidence="1">
    <location>
        <begin position="899"/>
        <end position="915"/>
    </location>
</feature>
<dbReference type="InParanoid" id="G7DUG3"/>
<feature type="compositionally biased region" description="Basic and acidic residues" evidence="1">
    <location>
        <begin position="1228"/>
        <end position="1244"/>
    </location>
</feature>
<feature type="region of interest" description="Disordered" evidence="1">
    <location>
        <begin position="1154"/>
        <end position="1303"/>
    </location>
</feature>
<sequence>MPGFEALSLSRALRRKQKRDKEKTVQRSDRTASAHCNDDVSSSANSRSLASMRALAGSQNLAASRSSTSLPARSRADSLYASDTYSSAAGSAFSSEDDDSDADRHNGVSAPYIEAKINARVNGPTAHGRLRPAARTANIPRPRSMYELDAADRATRRRPAEKKHKDAKKAEDRQNRTSVTERDRGSHTRKSARQPESLDSARSGRTKAYSAIATREDTIQENSPSSNRSSLAGSTTSSVAAGLKRSISLSSLKSSKSARSYRSTRSKSSQSVKHEQAKQRLKSTISGPIEARFERTDDPLFEQKSLSDDISRDEPHNASVHAMATRGNLSSFDAGRSSPSPEHSSSIGQAASFDILGHELNHRLSTDVLVPRSVSSSKPSHGSEEDILDIRIKALGSMKHESVGEGCLSLAELHGETQERPYGAQEPRSGYTGSHAIIRPTSRISALGIDRSLSMEPSVSLPVTASPLISSASSLEYSAMTATEVPETNFAQLVQERNCYHPSSVDCAPPADHLRSSRSADPSVTSASRRVIRTPRTSAPDLVCSRTAHLDTTRDLHASAAVYRSTVGASPRSPSVSATQSRTASSHKPRLQSITVDNLASDIEAIVQHADDQVLVRSLLGDILNRVAQGQLDRSHALTHQDLASAEEDVELDTSLRLSGGWRERYCPSVPESVASSPRLHSTETQTYLDLDDAWLEPQGINACTRSRINTDGSAIPKNDYFEPRSAISTPSLTSSSDLSSDPGSPYQMARQSRTPASRARDAQVRTEAMRTALKGACRPFELTLGSKMCWDARDSLADGLGAAVAASNTRQALLGGRGVSVMNMDGAALYNAGFAPPLALSAALRDRRSSDDSDTLPSPNPRYSGFPGGQSTMRSPLENLALTLAGMQQPSGSTGLPSAIAAGPSSTSGSTTERSAGDSSTDQSVHSSMTGSASTTRTDTAIDIPRRGGSLDLSRSEPISTYPTKSIHEPVRESEEPEEEADHAGPVAHEEVEPAPRIYNERPTSMWSSGFGALKAIGSTAASVSTGWVWGAGDNGKSTDASELNDKDGSELRGWMKDSMREAARTETLRVPGGFSSGHSTPGAPSPAMTATELTDANDFDHDDDMLSRDSSRANAREVEDPDKHLVTETPWGTIHGMLPPGFHEEFAKAMEELSQQEHMPQAATAATETHTSAPPPQDSDRSSDSLATGRRDRESPVARQPIVSMTSSLSQSRLFGGQTEGGRATVEPDRLSVDTEPSRRDSLSSSSPSMTSNSVRSPVESVAGLPRPGDLRHSSSFASNLTASSSPSSTRSGSIKKLGSIFGRKERSPSIALPADVPEDDDDADYVDYSIGRAIGAGASRSPSSATGVLADAATLTASKGERRSSLRRTSRYAAATPRDKTSSISEEGESKKAYGVRFANATRGLGLRQVAESEADHAGGEDFALRWVGIGRGRYGNLVIEEQSEEAYAQQVTEIKSKWDPYNMLTLAVQAGARFASTECAHTSPPRCTHSRNACDIILLHSSLPAKL</sequence>
<feature type="region of interest" description="Disordered" evidence="1">
    <location>
        <begin position="565"/>
        <end position="590"/>
    </location>
</feature>
<feature type="region of interest" description="Disordered" evidence="1">
    <location>
        <begin position="888"/>
        <end position="995"/>
    </location>
</feature>